<organism evidence="2 3">
    <name type="scientific">Holothuria leucospilota</name>
    <name type="common">Black long sea cucumber</name>
    <name type="synonym">Mertensiothuria leucospilota</name>
    <dbReference type="NCBI Taxonomy" id="206669"/>
    <lineage>
        <taxon>Eukaryota</taxon>
        <taxon>Metazoa</taxon>
        <taxon>Echinodermata</taxon>
        <taxon>Eleutherozoa</taxon>
        <taxon>Echinozoa</taxon>
        <taxon>Holothuroidea</taxon>
        <taxon>Aspidochirotacea</taxon>
        <taxon>Aspidochirotida</taxon>
        <taxon>Holothuriidae</taxon>
        <taxon>Holothuria</taxon>
    </lineage>
</organism>
<evidence type="ECO:0008006" key="4">
    <source>
        <dbReference type="Google" id="ProtNLM"/>
    </source>
</evidence>
<dbReference type="Proteomes" id="UP001152320">
    <property type="component" value="Chromosome 1"/>
</dbReference>
<feature type="chain" id="PRO_5040256168" description="Ig-like domain-containing protein" evidence="1">
    <location>
        <begin position="23"/>
        <end position="339"/>
    </location>
</feature>
<name>A0A9Q1CTA4_HOLLE</name>
<dbReference type="EMBL" id="JAIZAY010000001">
    <property type="protein sequence ID" value="KAJ8051202.1"/>
    <property type="molecule type" value="Genomic_DNA"/>
</dbReference>
<dbReference type="AlphaFoldDB" id="A0A9Q1CTA4"/>
<keyword evidence="1" id="KW-0732">Signal</keyword>
<comment type="caution">
    <text evidence="2">The sequence shown here is derived from an EMBL/GenBank/DDBJ whole genome shotgun (WGS) entry which is preliminary data.</text>
</comment>
<proteinExistence type="predicted"/>
<evidence type="ECO:0000313" key="2">
    <source>
        <dbReference type="EMBL" id="KAJ8051202.1"/>
    </source>
</evidence>
<protein>
    <recommendedName>
        <fullName evidence="4">Ig-like domain-containing protein</fullName>
    </recommendedName>
</protein>
<evidence type="ECO:0000313" key="3">
    <source>
        <dbReference type="Proteomes" id="UP001152320"/>
    </source>
</evidence>
<sequence length="339" mass="37720">MSTNSTLLCIVVAALYFIGINGKEFCDSPQYLELGKPGTIYCLFQDNFFGVLWYNTTEFTNTDPIVDYHGFIKTGRGYTSGEFDVDTNGSLVISRVSLEHESTFIVAYIYSEEDVPIFTPVEVVVILNRLCLSPFFDNCGNTSNVCYASVIQPVLHCTLSFVRPAVPLHLVARTVRGDRNLTDTTTITPQSEGYTSSAISTDIFKFSKLLVLLFCKASTPPGILENDESFLLAQNGNISLSSMDVIVRYIEQNPRVKLSCEDINAGFILWKKCVSLEDKTPEVVLYSLNVTLEGNASLVLSETNVRQSGYYYCLFGDRVQDGAMLYEVVVLGKYRSIPI</sequence>
<gene>
    <name evidence="2" type="ORF">HOLleu_04681</name>
</gene>
<feature type="signal peptide" evidence="1">
    <location>
        <begin position="1"/>
        <end position="22"/>
    </location>
</feature>
<accession>A0A9Q1CTA4</accession>
<keyword evidence="3" id="KW-1185">Reference proteome</keyword>
<evidence type="ECO:0000256" key="1">
    <source>
        <dbReference type="SAM" id="SignalP"/>
    </source>
</evidence>
<reference evidence="2" key="1">
    <citation type="submission" date="2021-10" db="EMBL/GenBank/DDBJ databases">
        <title>Tropical sea cucumber genome reveals ecological adaptation and Cuvierian tubules defense mechanism.</title>
        <authorList>
            <person name="Chen T."/>
        </authorList>
    </citation>
    <scope>NUCLEOTIDE SEQUENCE</scope>
    <source>
        <strain evidence="2">Nanhai2018</strain>
        <tissue evidence="2">Muscle</tissue>
    </source>
</reference>